<dbReference type="GO" id="GO:0008531">
    <property type="term" value="F:riboflavin kinase activity"/>
    <property type="evidence" value="ECO:0007669"/>
    <property type="project" value="UniProtKB-EC"/>
</dbReference>
<name>A0A8H7D0N3_9AGAR</name>
<evidence type="ECO:0000256" key="3">
    <source>
        <dbReference type="ARBA" id="ARBA00010108"/>
    </source>
</evidence>
<dbReference type="PANTHER" id="PTHR22749">
    <property type="entry name" value="RIBOFLAVIN KINASE/FMN ADENYLYLTRANSFERASE"/>
    <property type="match status" value="1"/>
</dbReference>
<dbReference type="GO" id="GO:0009231">
    <property type="term" value="P:riboflavin biosynthetic process"/>
    <property type="evidence" value="ECO:0007669"/>
    <property type="project" value="InterPro"/>
</dbReference>
<evidence type="ECO:0000256" key="1">
    <source>
        <dbReference type="ARBA" id="ARBA00003572"/>
    </source>
</evidence>
<sequence length="218" mass="24639">MRQKFQIPLESYLINGHCCTARRASSTPRGPRQTTEFRTSRPQIVGPDSPESPFPILLSGPVQKGFGRGGKELGCPTGLNIGSPLELKSMIHSSSQSSRRVYHAYKSCPPKDGKTELCQDDIRVHPMVMSLGWNPFYKNEVLTAEIHIMHEFRSDFYGYNMNAVVLGYIRPELDYTSREALIEDIEVDKRVALNSLTRPAYAKYKEDLHFDLSCSINP</sequence>
<dbReference type="InterPro" id="IPR015865">
    <property type="entry name" value="Riboflavin_kinase_bac/euk"/>
</dbReference>
<organism evidence="14 15">
    <name type="scientific">Mycena sanguinolenta</name>
    <dbReference type="NCBI Taxonomy" id="230812"/>
    <lineage>
        <taxon>Eukaryota</taxon>
        <taxon>Fungi</taxon>
        <taxon>Dikarya</taxon>
        <taxon>Basidiomycota</taxon>
        <taxon>Agaricomycotina</taxon>
        <taxon>Agaricomycetes</taxon>
        <taxon>Agaricomycetidae</taxon>
        <taxon>Agaricales</taxon>
        <taxon>Marasmiineae</taxon>
        <taxon>Mycenaceae</taxon>
        <taxon>Mycena</taxon>
    </lineage>
</organism>
<dbReference type="InterPro" id="IPR023465">
    <property type="entry name" value="Riboflavin_kinase_dom_sf"/>
</dbReference>
<dbReference type="GO" id="GO:0005524">
    <property type="term" value="F:ATP binding"/>
    <property type="evidence" value="ECO:0007669"/>
    <property type="project" value="UniProtKB-KW"/>
</dbReference>
<dbReference type="SUPFAM" id="SSF82114">
    <property type="entry name" value="Riboflavin kinase-like"/>
    <property type="match status" value="1"/>
</dbReference>
<keyword evidence="14" id="KW-0418">Kinase</keyword>
<evidence type="ECO:0000256" key="10">
    <source>
        <dbReference type="ARBA" id="ARBA00022840"/>
    </source>
</evidence>
<gene>
    <name evidence="14" type="ORF">MSAN_01426300</name>
</gene>
<keyword evidence="9" id="KW-0547">Nucleotide-binding</keyword>
<protein>
    <recommendedName>
        <fullName evidence="5">Riboflavin kinase</fullName>
        <ecNumber evidence="4">2.7.1.26</ecNumber>
    </recommendedName>
    <alternativeName>
        <fullName evidence="11">Flavin mononucleotide kinase 1</fullName>
    </alternativeName>
</protein>
<evidence type="ECO:0000313" key="15">
    <source>
        <dbReference type="Proteomes" id="UP000623467"/>
    </source>
</evidence>
<dbReference type="AlphaFoldDB" id="A0A8H7D0N3"/>
<evidence type="ECO:0000256" key="9">
    <source>
        <dbReference type="ARBA" id="ARBA00022741"/>
    </source>
</evidence>
<dbReference type="GO" id="GO:0009398">
    <property type="term" value="P:FMN biosynthetic process"/>
    <property type="evidence" value="ECO:0007669"/>
    <property type="project" value="UniProtKB-UniPathway"/>
</dbReference>
<keyword evidence="8" id="KW-0808">Transferase</keyword>
<dbReference type="EC" id="2.7.1.26" evidence="4"/>
<keyword evidence="10" id="KW-0067">ATP-binding</keyword>
<feature type="region of interest" description="Disordered" evidence="12">
    <location>
        <begin position="22"/>
        <end position="53"/>
    </location>
</feature>
<evidence type="ECO:0000313" key="14">
    <source>
        <dbReference type="EMBL" id="KAF7355107.1"/>
    </source>
</evidence>
<dbReference type="GO" id="GO:0005739">
    <property type="term" value="C:mitochondrion"/>
    <property type="evidence" value="ECO:0007669"/>
    <property type="project" value="TreeGrafter"/>
</dbReference>
<comment type="function">
    <text evidence="1">Catalyzes the phosphorylation of riboflavin (vitamin B2) to form flavin mononucleotide (FMN) coenzyme.</text>
</comment>
<feature type="domain" description="Riboflavin kinase" evidence="13">
    <location>
        <begin position="56"/>
        <end position="197"/>
    </location>
</feature>
<accession>A0A8H7D0N3</accession>
<evidence type="ECO:0000256" key="11">
    <source>
        <dbReference type="ARBA" id="ARBA00029960"/>
    </source>
</evidence>
<dbReference type="SMART" id="SM00904">
    <property type="entry name" value="Flavokinase"/>
    <property type="match status" value="1"/>
</dbReference>
<reference evidence="14" key="1">
    <citation type="submission" date="2020-05" db="EMBL/GenBank/DDBJ databases">
        <title>Mycena genomes resolve the evolution of fungal bioluminescence.</title>
        <authorList>
            <person name="Tsai I.J."/>
        </authorList>
    </citation>
    <scope>NUCLEOTIDE SEQUENCE</scope>
    <source>
        <strain evidence="14">160909Yilan</strain>
    </source>
</reference>
<dbReference type="OrthoDB" id="276388at2759"/>
<comment type="pathway">
    <text evidence="2">Cofactor biosynthesis; FMN biosynthesis; FMN from riboflavin (ATP route): step 1/1.</text>
</comment>
<comment type="caution">
    <text evidence="14">The sequence shown here is derived from an EMBL/GenBank/DDBJ whole genome shotgun (WGS) entry which is preliminary data.</text>
</comment>
<keyword evidence="7" id="KW-0288">FMN</keyword>
<evidence type="ECO:0000256" key="4">
    <source>
        <dbReference type="ARBA" id="ARBA00012105"/>
    </source>
</evidence>
<evidence type="ECO:0000256" key="2">
    <source>
        <dbReference type="ARBA" id="ARBA00005201"/>
    </source>
</evidence>
<dbReference type="Proteomes" id="UP000623467">
    <property type="component" value="Unassembled WGS sequence"/>
</dbReference>
<dbReference type="Pfam" id="PF01687">
    <property type="entry name" value="Flavokinase"/>
    <property type="match status" value="1"/>
</dbReference>
<dbReference type="UniPathway" id="UPA00276">
    <property type="reaction ID" value="UER00406"/>
</dbReference>
<dbReference type="InterPro" id="IPR023468">
    <property type="entry name" value="Riboflavin_kinase"/>
</dbReference>
<evidence type="ECO:0000256" key="12">
    <source>
        <dbReference type="SAM" id="MobiDB-lite"/>
    </source>
</evidence>
<feature type="compositionally biased region" description="Polar residues" evidence="12">
    <location>
        <begin position="23"/>
        <end position="42"/>
    </location>
</feature>
<comment type="similarity">
    <text evidence="3">Belongs to the flavokinase family.</text>
</comment>
<evidence type="ECO:0000256" key="5">
    <source>
        <dbReference type="ARBA" id="ARBA00017394"/>
    </source>
</evidence>
<dbReference type="Gene3D" id="2.40.30.30">
    <property type="entry name" value="Riboflavin kinase-like"/>
    <property type="match status" value="1"/>
</dbReference>
<evidence type="ECO:0000256" key="7">
    <source>
        <dbReference type="ARBA" id="ARBA00022643"/>
    </source>
</evidence>
<keyword evidence="15" id="KW-1185">Reference proteome</keyword>
<evidence type="ECO:0000259" key="13">
    <source>
        <dbReference type="SMART" id="SM00904"/>
    </source>
</evidence>
<evidence type="ECO:0000256" key="6">
    <source>
        <dbReference type="ARBA" id="ARBA00022630"/>
    </source>
</evidence>
<dbReference type="PANTHER" id="PTHR22749:SF6">
    <property type="entry name" value="RIBOFLAVIN KINASE"/>
    <property type="match status" value="1"/>
</dbReference>
<dbReference type="EMBL" id="JACAZH010000011">
    <property type="protein sequence ID" value="KAF7355107.1"/>
    <property type="molecule type" value="Genomic_DNA"/>
</dbReference>
<evidence type="ECO:0000256" key="8">
    <source>
        <dbReference type="ARBA" id="ARBA00022679"/>
    </source>
</evidence>
<proteinExistence type="inferred from homology"/>
<keyword evidence="6" id="KW-0285">Flavoprotein</keyword>